<proteinExistence type="predicted"/>
<dbReference type="CDD" id="cd09917">
    <property type="entry name" value="F-box_SF"/>
    <property type="match status" value="1"/>
</dbReference>
<dbReference type="SUPFAM" id="SSF81383">
    <property type="entry name" value="F-box domain"/>
    <property type="match status" value="1"/>
</dbReference>
<evidence type="ECO:0000256" key="1">
    <source>
        <dbReference type="SAM" id="MobiDB-lite"/>
    </source>
</evidence>
<accession>A0ABR3QI45</accession>
<reference evidence="3 4" key="1">
    <citation type="submission" date="2024-02" db="EMBL/GenBank/DDBJ databases">
        <title>De novo assembly and annotation of 12 fungi associated with fruit tree decline syndrome in Ontario, Canada.</title>
        <authorList>
            <person name="Sulman M."/>
            <person name="Ellouze W."/>
            <person name="Ilyukhin E."/>
        </authorList>
    </citation>
    <scope>NUCLEOTIDE SEQUENCE [LARGE SCALE GENOMIC DNA]</scope>
    <source>
        <strain evidence="3 4">M97-236</strain>
    </source>
</reference>
<evidence type="ECO:0000313" key="3">
    <source>
        <dbReference type="EMBL" id="KAL1591825.1"/>
    </source>
</evidence>
<feature type="domain" description="F-box" evidence="2">
    <location>
        <begin position="1"/>
        <end position="52"/>
    </location>
</feature>
<gene>
    <name evidence="3" type="ORF">SLS59_010053</name>
</gene>
<dbReference type="EMBL" id="JAKIXB020000053">
    <property type="protein sequence ID" value="KAL1591825.1"/>
    <property type="molecule type" value="Genomic_DNA"/>
</dbReference>
<dbReference type="Proteomes" id="UP001521222">
    <property type="component" value="Unassembled WGS sequence"/>
</dbReference>
<dbReference type="Pfam" id="PF00646">
    <property type="entry name" value="F-box"/>
    <property type="match status" value="1"/>
</dbReference>
<evidence type="ECO:0000259" key="2">
    <source>
        <dbReference type="PROSITE" id="PS50181"/>
    </source>
</evidence>
<name>A0ABR3QI45_9PLEO</name>
<comment type="caution">
    <text evidence="3">The sequence shown here is derived from an EMBL/GenBank/DDBJ whole genome shotgun (WGS) entry which is preliminary data.</text>
</comment>
<dbReference type="InterPro" id="IPR036047">
    <property type="entry name" value="F-box-like_dom_sf"/>
</dbReference>
<feature type="region of interest" description="Disordered" evidence="1">
    <location>
        <begin position="206"/>
        <end position="228"/>
    </location>
</feature>
<dbReference type="PROSITE" id="PS50181">
    <property type="entry name" value="FBOX"/>
    <property type="match status" value="1"/>
</dbReference>
<protein>
    <recommendedName>
        <fullName evidence="2">F-box domain-containing protein</fullName>
    </recommendedName>
</protein>
<organism evidence="3 4">
    <name type="scientific">Nothophoma quercina</name>
    <dbReference type="NCBI Taxonomy" id="749835"/>
    <lineage>
        <taxon>Eukaryota</taxon>
        <taxon>Fungi</taxon>
        <taxon>Dikarya</taxon>
        <taxon>Ascomycota</taxon>
        <taxon>Pezizomycotina</taxon>
        <taxon>Dothideomycetes</taxon>
        <taxon>Pleosporomycetidae</taxon>
        <taxon>Pleosporales</taxon>
        <taxon>Pleosporineae</taxon>
        <taxon>Didymellaceae</taxon>
        <taxon>Nothophoma</taxon>
    </lineage>
</organism>
<keyword evidence="4" id="KW-1185">Reference proteome</keyword>
<dbReference type="InterPro" id="IPR001810">
    <property type="entry name" value="F-box_dom"/>
</dbReference>
<sequence length="766" mass="86361">MTSIIDLPTDIVRLIFDRLPLSSHFDFACTCKRLAAASAYILQRHQNAYNKFRVASDRDPTTVPLLLQSAFGKDSITAWHVRSFEVWRDRTSWEEWETYSLHTPIEFGLDGGVSDLDILGFKPLLERVGDCLDWYQEECSHGDFKREKAVTQIESGHDGVLKALLFAKLPRLQDLKLVTRSQATGSTLSWLKALIAASKGIHSPPQCVRPEFESSEDTDSDNTSARDELVEECKDVVNTRENYERLLQSIYDDCQDATESQFDREWDRNYKNWLQDQRILRSDDMEVCEPAEEEKEQEEDEVTEDCKHGEELLQKQMDAIDTGRSQTADEFEREWEVSIAKWTEKQELEKLEKMEVCESEMQAKSAQDIEMDLCEADIVSNNSQDHEAEPDGDTPSESAVDTGLWPPGFASLRSVAVGVVSGTWMDDEQYPKSAALTARLLRLPNIVTLYFNGFRHDYDDGDPEFEFVNDNDSDAGNEYEDYDFDIFDFSSSVKHLFFEGLGYTYDEDFEEWLFGGPRKLLTAAFRNSGPDAGDFQVGTLVRELGKAQGSNLQSLMWYGYDSGSIQCGSGEGSVLCLAEDELDGFDVLKQLSFNVHDLSTGLETTHWGDAPDGYDSYDDYYVDYIVETLPSSLECLVLWEDAGSGLCGDREGETVLLERAIIKMIEGDTHKNLRAVVLEQVERATEHGAGKVSFDKAIAAGKAAGVDVYTLANRPKQNPISFPEPVDQYDLKTGKHPGGRPGDWVFNSYTGCREPPRNSEIDGLQP</sequence>
<evidence type="ECO:0000313" key="4">
    <source>
        <dbReference type="Proteomes" id="UP001521222"/>
    </source>
</evidence>